<dbReference type="SUPFAM" id="SSF53383">
    <property type="entry name" value="PLP-dependent transferases"/>
    <property type="match status" value="1"/>
</dbReference>
<name>A0AAD1C7V9_STRIT</name>
<comment type="cofactor">
    <cofactor evidence="1">
        <name>pyridoxal 5'-phosphate</name>
        <dbReference type="ChEBI" id="CHEBI:597326"/>
    </cofactor>
</comment>
<dbReference type="InterPro" id="IPR027619">
    <property type="entry name" value="C-S_lyase_PatB-like"/>
</dbReference>
<dbReference type="Gene3D" id="3.90.1150.10">
    <property type="entry name" value="Aspartate Aminotransferase, domain 1"/>
    <property type="match status" value="1"/>
</dbReference>
<dbReference type="EMBL" id="AP014880">
    <property type="protein sequence ID" value="BAW16525.1"/>
    <property type="molecule type" value="Genomic_DNA"/>
</dbReference>
<evidence type="ECO:0000256" key="5">
    <source>
        <dbReference type="ARBA" id="ARBA00037974"/>
    </source>
</evidence>
<dbReference type="Pfam" id="PF00155">
    <property type="entry name" value="Aminotran_1_2"/>
    <property type="match status" value="1"/>
</dbReference>
<dbReference type="EC" id="4.4.1.13" evidence="2"/>
<protein>
    <recommendedName>
        <fullName evidence="2">cysteine-S-conjugate beta-lyase</fullName>
        <ecNumber evidence="2">4.4.1.13</ecNumber>
    </recommendedName>
</protein>
<evidence type="ECO:0000256" key="1">
    <source>
        <dbReference type="ARBA" id="ARBA00001933"/>
    </source>
</evidence>
<dbReference type="InterPro" id="IPR015421">
    <property type="entry name" value="PyrdxlP-dep_Trfase_major"/>
</dbReference>
<dbReference type="InterPro" id="IPR015422">
    <property type="entry name" value="PyrdxlP-dep_Trfase_small"/>
</dbReference>
<dbReference type="NCBIfam" id="TIGR04350">
    <property type="entry name" value="C_S_lyase_PatB"/>
    <property type="match status" value="1"/>
</dbReference>
<dbReference type="GO" id="GO:0030170">
    <property type="term" value="F:pyridoxal phosphate binding"/>
    <property type="evidence" value="ECO:0007669"/>
    <property type="project" value="InterPro"/>
</dbReference>
<accession>A0AAD1C7V9</accession>
<dbReference type="InterPro" id="IPR004839">
    <property type="entry name" value="Aminotransferase_I/II_large"/>
</dbReference>
<dbReference type="AlphaFoldDB" id="A0AAD1C7V9"/>
<comment type="similarity">
    <text evidence="5">Belongs to the class-II pyridoxal-phosphate-dependent aminotransferase family. MalY/PatB cystathionine beta-lyase subfamily.</text>
</comment>
<keyword evidence="4 7" id="KW-0456">Lyase</keyword>
<evidence type="ECO:0000313" key="8">
    <source>
        <dbReference type="Proteomes" id="UP000217792"/>
    </source>
</evidence>
<dbReference type="GO" id="GO:0047804">
    <property type="term" value="F:cysteine-S-conjugate beta-lyase activity"/>
    <property type="evidence" value="ECO:0007669"/>
    <property type="project" value="UniProtKB-EC"/>
</dbReference>
<dbReference type="InterPro" id="IPR051798">
    <property type="entry name" value="Class-II_PLP-Dep_Aminotrans"/>
</dbReference>
<evidence type="ECO:0000256" key="2">
    <source>
        <dbReference type="ARBA" id="ARBA00012224"/>
    </source>
</evidence>
<gene>
    <name evidence="7" type="ORF">SITYG_05390</name>
</gene>
<evidence type="ECO:0000259" key="6">
    <source>
        <dbReference type="Pfam" id="PF00155"/>
    </source>
</evidence>
<organism evidence="7 8">
    <name type="scientific">Streptococcus intermedius</name>
    <dbReference type="NCBI Taxonomy" id="1338"/>
    <lineage>
        <taxon>Bacteria</taxon>
        <taxon>Bacillati</taxon>
        <taxon>Bacillota</taxon>
        <taxon>Bacilli</taxon>
        <taxon>Lactobacillales</taxon>
        <taxon>Streptococcaceae</taxon>
        <taxon>Streptococcus</taxon>
        <taxon>Streptococcus anginosus group</taxon>
    </lineage>
</organism>
<keyword evidence="3" id="KW-0663">Pyridoxal phosphate</keyword>
<dbReference type="PANTHER" id="PTHR43525:SF1">
    <property type="entry name" value="PROTEIN MALY"/>
    <property type="match status" value="1"/>
</dbReference>
<evidence type="ECO:0000313" key="7">
    <source>
        <dbReference type="EMBL" id="BAW16525.1"/>
    </source>
</evidence>
<evidence type="ECO:0000256" key="4">
    <source>
        <dbReference type="ARBA" id="ARBA00023239"/>
    </source>
</evidence>
<proteinExistence type="inferred from homology"/>
<sequence length="388" mass="44476">MSKYNFQTAPNRLSHHAYKWKETENDPQLLPAWIADMDFEVMPEVKNAIHKYAEQLVYGYTYASDELLQAVLDWEKNEHQYSFDKDAVVFVEGVVPSISIAIQAFTKEGEAVLINSPVYPPFARSVQLNHRKLVSNSLKEENGLFQIDFEQLEKDLIENHVKLYLLCNPHNPGGRAWEREVLEQIGHLCQKHHVILVSDEIHQDLTLFGHEHVSFNTVSPDFKDFALVLSSATKTFNIAGTKNSYAIIENTSLRTTFKHQQLVNNHHEVSSLGYIATETAYRYGKPWLVALKAVLEENIQFAVEYFAQEAPRLKVMKPQGTYLIWLDFSDYGLTDDELFTLLHDQAKVILNRGSDYGSEGKLHARLNIATPKSLVEEICKRIVRCLPK</sequence>
<dbReference type="PANTHER" id="PTHR43525">
    <property type="entry name" value="PROTEIN MALY"/>
    <property type="match status" value="1"/>
</dbReference>
<feature type="domain" description="Aminotransferase class I/classII large" evidence="6">
    <location>
        <begin position="37"/>
        <end position="382"/>
    </location>
</feature>
<evidence type="ECO:0000256" key="3">
    <source>
        <dbReference type="ARBA" id="ARBA00022898"/>
    </source>
</evidence>
<dbReference type="InterPro" id="IPR015424">
    <property type="entry name" value="PyrdxlP-dep_Trfase"/>
</dbReference>
<dbReference type="Gene3D" id="3.40.640.10">
    <property type="entry name" value="Type I PLP-dependent aspartate aminotransferase-like (Major domain)"/>
    <property type="match status" value="1"/>
</dbReference>
<dbReference type="CDD" id="cd00609">
    <property type="entry name" value="AAT_like"/>
    <property type="match status" value="1"/>
</dbReference>
<dbReference type="Proteomes" id="UP000217792">
    <property type="component" value="Chromosome"/>
</dbReference>
<reference evidence="7 8" key="1">
    <citation type="journal article" date="2017" name="Infect. Immun.">
        <title>Characterization of the Pathogenicity of Streptococcus intermedius TYG1620 Isolated from a Human Brain Abscess Based on the Complete Genome Sequence with Transcriptome Analysis and Transposon Mutagenesis in a Murine Subcutaneous Abscess Model.</title>
        <authorList>
            <person name="Hasegawa N."/>
            <person name="Sekizuka T."/>
            <person name="Sugi Y."/>
            <person name="Kawakami N."/>
            <person name="Ogasawara Y."/>
            <person name="Kato K."/>
            <person name="Yamashita A."/>
            <person name="Takeuchi F."/>
            <person name="Kuroda M."/>
        </authorList>
    </citation>
    <scope>NUCLEOTIDE SEQUENCE [LARGE SCALE GENOMIC DNA]</scope>
    <source>
        <strain evidence="7 8">TYG1620</strain>
    </source>
</reference>
<dbReference type="RefSeq" id="WP_096362611.1">
    <property type="nucleotide sequence ID" value="NZ_AP014880.1"/>
</dbReference>